<dbReference type="EMBL" id="BLXT01007071">
    <property type="protein sequence ID" value="GFO36507.1"/>
    <property type="molecule type" value="Genomic_DNA"/>
</dbReference>
<keyword evidence="2" id="KW-1185">Reference proteome</keyword>
<protein>
    <submittedName>
        <fullName evidence="1">Uncharacterized protein</fullName>
    </submittedName>
</protein>
<evidence type="ECO:0000313" key="1">
    <source>
        <dbReference type="EMBL" id="GFO36507.1"/>
    </source>
</evidence>
<organism evidence="1 2">
    <name type="scientific">Plakobranchus ocellatus</name>
    <dbReference type="NCBI Taxonomy" id="259542"/>
    <lineage>
        <taxon>Eukaryota</taxon>
        <taxon>Metazoa</taxon>
        <taxon>Spiralia</taxon>
        <taxon>Lophotrochozoa</taxon>
        <taxon>Mollusca</taxon>
        <taxon>Gastropoda</taxon>
        <taxon>Heterobranchia</taxon>
        <taxon>Euthyneura</taxon>
        <taxon>Panpulmonata</taxon>
        <taxon>Sacoglossa</taxon>
        <taxon>Placobranchoidea</taxon>
        <taxon>Plakobranchidae</taxon>
        <taxon>Plakobranchus</taxon>
    </lineage>
</organism>
<accession>A0AAV4CX69</accession>
<reference evidence="1 2" key="1">
    <citation type="journal article" date="2021" name="Elife">
        <title>Chloroplast acquisition without the gene transfer in kleptoplastic sea slugs, Plakobranchus ocellatus.</title>
        <authorList>
            <person name="Maeda T."/>
            <person name="Takahashi S."/>
            <person name="Yoshida T."/>
            <person name="Shimamura S."/>
            <person name="Takaki Y."/>
            <person name="Nagai Y."/>
            <person name="Toyoda A."/>
            <person name="Suzuki Y."/>
            <person name="Arimoto A."/>
            <person name="Ishii H."/>
            <person name="Satoh N."/>
            <person name="Nishiyama T."/>
            <person name="Hasebe M."/>
            <person name="Maruyama T."/>
            <person name="Minagawa J."/>
            <person name="Obokata J."/>
            <person name="Shigenobu S."/>
        </authorList>
    </citation>
    <scope>NUCLEOTIDE SEQUENCE [LARGE SCALE GENOMIC DNA]</scope>
</reference>
<dbReference type="AlphaFoldDB" id="A0AAV4CX69"/>
<comment type="caution">
    <text evidence="1">The sequence shown here is derived from an EMBL/GenBank/DDBJ whole genome shotgun (WGS) entry which is preliminary data.</text>
</comment>
<dbReference type="Proteomes" id="UP000735302">
    <property type="component" value="Unassembled WGS sequence"/>
</dbReference>
<proteinExistence type="predicted"/>
<gene>
    <name evidence="1" type="ORF">PoB_006301200</name>
</gene>
<evidence type="ECO:0000313" key="2">
    <source>
        <dbReference type="Proteomes" id="UP000735302"/>
    </source>
</evidence>
<sequence length="126" mass="14871">MQINTSKSGYTIFTPNNQVLKEDLDLRRWKSLEKSDLSKFLGLSLDPRFKSRSHKEKVAKSVRHLPQSYRNHWKNWGAKSQGLTTIYVTFIKLVKNETTLNKLDGLRRQHCHCQCERYCEVTPFRS</sequence>
<name>A0AAV4CX69_9GAST</name>